<dbReference type="CDD" id="cd00093">
    <property type="entry name" value="HTH_XRE"/>
    <property type="match status" value="1"/>
</dbReference>
<evidence type="ECO:0000256" key="1">
    <source>
        <dbReference type="ARBA" id="ARBA00023125"/>
    </source>
</evidence>
<dbReference type="InterPro" id="IPR014710">
    <property type="entry name" value="RmlC-like_jellyroll"/>
</dbReference>
<dbReference type="Gene3D" id="1.10.260.40">
    <property type="entry name" value="lambda repressor-like DNA-binding domains"/>
    <property type="match status" value="1"/>
</dbReference>
<comment type="caution">
    <text evidence="4">The sequence shown here is derived from an EMBL/GenBank/DDBJ whole genome shotgun (WGS) entry which is preliminary data.</text>
</comment>
<sequence>MPPAATPPQPAPPGHAATPPPTATPQAAQSPVANLATALRRERERAGISLTELARRAGIAKSTLSQLENGTGNPSVETVWALGVALGVPFSRLVEPQVPAVRVIRAGDGPRIRSEQADFSGTLLSPGAAHTRRDIYLIEVEPGAERDAEPHIPGSMEHLVVAAGRMRTGPTTDQVELGPGDYAVFPGDVPHRYEALEPGTFAVLVMEHS</sequence>
<dbReference type="Pfam" id="PF07883">
    <property type="entry name" value="Cupin_2"/>
    <property type="match status" value="1"/>
</dbReference>
<protein>
    <submittedName>
        <fullName evidence="4">Helix-turn-helix domain-containing protein</fullName>
    </submittedName>
</protein>
<dbReference type="InterPro" id="IPR001387">
    <property type="entry name" value="Cro/C1-type_HTH"/>
</dbReference>
<dbReference type="InterPro" id="IPR013096">
    <property type="entry name" value="Cupin_2"/>
</dbReference>
<dbReference type="CDD" id="cd02209">
    <property type="entry name" value="cupin_XRE_C"/>
    <property type="match status" value="1"/>
</dbReference>
<organism evidence="4 5">
    <name type="scientific">Micromonospora sonneratiae</name>
    <dbReference type="NCBI Taxonomy" id="1184706"/>
    <lineage>
        <taxon>Bacteria</taxon>
        <taxon>Bacillati</taxon>
        <taxon>Actinomycetota</taxon>
        <taxon>Actinomycetes</taxon>
        <taxon>Micromonosporales</taxon>
        <taxon>Micromonosporaceae</taxon>
        <taxon>Micromonospora</taxon>
    </lineage>
</organism>
<dbReference type="EMBL" id="JBHTMP010000073">
    <property type="protein sequence ID" value="MFD1325288.1"/>
    <property type="molecule type" value="Genomic_DNA"/>
</dbReference>
<dbReference type="SUPFAM" id="SSF51182">
    <property type="entry name" value="RmlC-like cupins"/>
    <property type="match status" value="1"/>
</dbReference>
<proteinExistence type="predicted"/>
<dbReference type="Proteomes" id="UP001597260">
    <property type="component" value="Unassembled WGS sequence"/>
</dbReference>
<evidence type="ECO:0000313" key="5">
    <source>
        <dbReference type="Proteomes" id="UP001597260"/>
    </source>
</evidence>
<evidence type="ECO:0000256" key="2">
    <source>
        <dbReference type="SAM" id="MobiDB-lite"/>
    </source>
</evidence>
<evidence type="ECO:0000313" key="4">
    <source>
        <dbReference type="EMBL" id="MFD1325288.1"/>
    </source>
</evidence>
<keyword evidence="1" id="KW-0238">DNA-binding</keyword>
<dbReference type="PROSITE" id="PS50943">
    <property type="entry name" value="HTH_CROC1"/>
    <property type="match status" value="1"/>
</dbReference>
<feature type="compositionally biased region" description="Pro residues" evidence="2">
    <location>
        <begin position="1"/>
        <end position="23"/>
    </location>
</feature>
<dbReference type="InterPro" id="IPR010982">
    <property type="entry name" value="Lambda_DNA-bd_dom_sf"/>
</dbReference>
<feature type="region of interest" description="Disordered" evidence="2">
    <location>
        <begin position="1"/>
        <end position="33"/>
    </location>
</feature>
<dbReference type="Gene3D" id="2.60.120.10">
    <property type="entry name" value="Jelly Rolls"/>
    <property type="match status" value="1"/>
</dbReference>
<dbReference type="InterPro" id="IPR011051">
    <property type="entry name" value="RmlC_Cupin_sf"/>
</dbReference>
<accession>A0ABW3YN40</accession>
<dbReference type="SMART" id="SM00530">
    <property type="entry name" value="HTH_XRE"/>
    <property type="match status" value="1"/>
</dbReference>
<reference evidence="5" key="1">
    <citation type="journal article" date="2019" name="Int. J. Syst. Evol. Microbiol.">
        <title>The Global Catalogue of Microorganisms (GCM) 10K type strain sequencing project: providing services to taxonomists for standard genome sequencing and annotation.</title>
        <authorList>
            <consortium name="The Broad Institute Genomics Platform"/>
            <consortium name="The Broad Institute Genome Sequencing Center for Infectious Disease"/>
            <person name="Wu L."/>
            <person name="Ma J."/>
        </authorList>
    </citation>
    <scope>NUCLEOTIDE SEQUENCE [LARGE SCALE GENOMIC DNA]</scope>
    <source>
        <strain evidence="5">JCM 31037</strain>
    </source>
</reference>
<keyword evidence="5" id="KW-1185">Reference proteome</keyword>
<dbReference type="PANTHER" id="PTHR46797">
    <property type="entry name" value="HTH-TYPE TRANSCRIPTIONAL REGULATOR"/>
    <property type="match status" value="1"/>
</dbReference>
<dbReference type="Pfam" id="PF01381">
    <property type="entry name" value="HTH_3"/>
    <property type="match status" value="1"/>
</dbReference>
<dbReference type="PANTHER" id="PTHR46797:SF1">
    <property type="entry name" value="METHYLPHOSPHONATE SYNTHASE"/>
    <property type="match status" value="1"/>
</dbReference>
<dbReference type="RefSeq" id="WP_377577365.1">
    <property type="nucleotide sequence ID" value="NZ_JBHTMP010000073.1"/>
</dbReference>
<feature type="domain" description="HTH cro/C1-type" evidence="3">
    <location>
        <begin position="39"/>
        <end position="93"/>
    </location>
</feature>
<feature type="compositionally biased region" description="Low complexity" evidence="2">
    <location>
        <begin position="24"/>
        <end position="33"/>
    </location>
</feature>
<dbReference type="InterPro" id="IPR050807">
    <property type="entry name" value="TransReg_Diox_bact_type"/>
</dbReference>
<name>A0ABW3YN40_9ACTN</name>
<dbReference type="SUPFAM" id="SSF47413">
    <property type="entry name" value="lambda repressor-like DNA-binding domains"/>
    <property type="match status" value="1"/>
</dbReference>
<gene>
    <name evidence="4" type="ORF">ACFQ4H_29805</name>
</gene>
<evidence type="ECO:0000259" key="3">
    <source>
        <dbReference type="PROSITE" id="PS50943"/>
    </source>
</evidence>